<comment type="catalytic activity">
    <reaction evidence="5">
        <text>O-phospho-L-tyrosyl-[protein] + H2O = L-tyrosyl-[protein] + phosphate</text>
        <dbReference type="Rhea" id="RHEA:10684"/>
        <dbReference type="Rhea" id="RHEA-COMP:10136"/>
        <dbReference type="Rhea" id="RHEA-COMP:20101"/>
        <dbReference type="ChEBI" id="CHEBI:15377"/>
        <dbReference type="ChEBI" id="CHEBI:43474"/>
        <dbReference type="ChEBI" id="CHEBI:46858"/>
        <dbReference type="ChEBI" id="CHEBI:61978"/>
        <dbReference type="EC" id="3.1.3.48"/>
    </reaction>
</comment>
<dbReference type="Proteomes" id="UP000694844">
    <property type="component" value="Chromosome 8"/>
</dbReference>
<dbReference type="PROSITE" id="PS00383">
    <property type="entry name" value="TYR_PHOSPHATASE_1"/>
    <property type="match status" value="1"/>
</dbReference>
<dbReference type="SUPFAM" id="SSF57184">
    <property type="entry name" value="Growth factor receptor domain"/>
    <property type="match status" value="1"/>
</dbReference>
<feature type="transmembrane region" description="Helical" evidence="6">
    <location>
        <begin position="375"/>
        <end position="398"/>
    </location>
</feature>
<dbReference type="OrthoDB" id="6147443at2759"/>
<dbReference type="InterPro" id="IPR016130">
    <property type="entry name" value="Tyr_Pase_AS"/>
</dbReference>
<reference evidence="10" key="1">
    <citation type="submission" date="2025-08" db="UniProtKB">
        <authorList>
            <consortium name="RefSeq"/>
        </authorList>
    </citation>
    <scope>IDENTIFICATION</scope>
    <source>
        <tissue evidence="10">Whole sample</tissue>
    </source>
</reference>
<dbReference type="Pfam" id="PF00102">
    <property type="entry name" value="Y_phosphatase"/>
    <property type="match status" value="1"/>
</dbReference>
<keyword evidence="9" id="KW-1185">Reference proteome</keyword>
<dbReference type="SMART" id="SM00194">
    <property type="entry name" value="PTPc"/>
    <property type="match status" value="1"/>
</dbReference>
<dbReference type="InterPro" id="IPR008979">
    <property type="entry name" value="Galactose-bd-like_sf"/>
</dbReference>
<evidence type="ECO:0000256" key="5">
    <source>
        <dbReference type="ARBA" id="ARBA00051722"/>
    </source>
</evidence>
<dbReference type="InterPro" id="IPR029021">
    <property type="entry name" value="Prot-tyrosine_phosphatase-like"/>
</dbReference>
<dbReference type="KEGG" id="cvn:111107550"/>
<keyword evidence="6" id="KW-0472">Membrane</keyword>
<evidence type="ECO:0000256" key="6">
    <source>
        <dbReference type="SAM" id="Phobius"/>
    </source>
</evidence>
<evidence type="ECO:0000256" key="1">
    <source>
        <dbReference type="ARBA" id="ARBA00009580"/>
    </source>
</evidence>
<accession>A0A8B8B529</accession>
<keyword evidence="4" id="KW-0904">Protein phosphatase</keyword>
<dbReference type="InterPro" id="IPR050348">
    <property type="entry name" value="Protein-Tyr_Phosphatase"/>
</dbReference>
<evidence type="ECO:0000313" key="10">
    <source>
        <dbReference type="RefSeq" id="XP_022298517.1"/>
    </source>
</evidence>
<gene>
    <name evidence="10" type="primary">LOC111107550</name>
</gene>
<comment type="similarity">
    <text evidence="1">Belongs to the protein-tyrosine phosphatase family.</text>
</comment>
<dbReference type="InterPro" id="IPR003595">
    <property type="entry name" value="Tyr_Pase_cat"/>
</dbReference>
<dbReference type="Gene3D" id="2.60.120.260">
    <property type="entry name" value="Galactose-binding domain-like"/>
    <property type="match status" value="1"/>
</dbReference>
<evidence type="ECO:0000256" key="3">
    <source>
        <dbReference type="ARBA" id="ARBA00022801"/>
    </source>
</evidence>
<evidence type="ECO:0000313" key="9">
    <source>
        <dbReference type="Proteomes" id="UP000694844"/>
    </source>
</evidence>
<evidence type="ECO:0000256" key="4">
    <source>
        <dbReference type="ARBA" id="ARBA00022912"/>
    </source>
</evidence>
<dbReference type="PRINTS" id="PR00700">
    <property type="entry name" value="PRTYPHPHTASE"/>
</dbReference>
<proteinExistence type="inferred from homology"/>
<dbReference type="PROSITE" id="PS50055">
    <property type="entry name" value="TYR_PHOSPHATASE_PTP"/>
    <property type="match status" value="1"/>
</dbReference>
<keyword evidence="6" id="KW-0812">Transmembrane</keyword>
<sequence>METYGSTMKHARFYNNCVKCFFAIVLICRTTLQGAIIKEGHQSSTNGSFGALLAFDGDMDTYSLTNDGSNQWLSATLVKRYAIAWVFVRIKTGPFRLVLGRDDKEPYTCVEIMAPIMENTGIMEKILTCSDAFKFVDKMKFINTGEGPLKIYEIKIMGTVQNDPKLYTELTGFPKISEALDNNLNTYYQSDKQKDMSLCLLRLNSTYEMKWILVSIRGGYYELHITTKNISTNEETLCIKFSFPDITKQYQTAIECDKTILGDTIIVKKTSTGPIRLFEIYPIVCSLNYHGPSCSRCRKQCQSCDSITGRCTQCPPSSFYGEECQYSCPLHCLDLICDQKTWKCSGCQDGYKGQQCEITTALDVTTVFPTGDYNYYWTLLSCLGVLLTILVLVVIFLFSKKKDKQRRISRDDEHIDTSIFSEHQRELNDTTNCLELEEIPQNETGDIAEEVITVEYMNLTSQRVPIGQFLQDLPKRKEEGILEKEFNELPNGLLESYSNALKSSNRNKNRYKGIFPYDYNSVRMNTEYENNEDFVNASYIHGYNKEKAYIAAQGPFNPRTLEDFWGMIWQNNSSRIVMLTNLYEGDKMKCLKYWSDIDHTLDFGPYTIALNTEDVYDSYTLRSISVKFEDEVKTVTQFHFTAWPDNFVPEEVTSLINFRNVVKSNLDSSEGPIVVHCSAGIGRTGTFIALDYILEEGATEQTVDVKDYVMSLRHQRGKSIQTREQYVFLHDAVAEGLLQNNVHQHSLDVL</sequence>
<dbReference type="SUPFAM" id="SSF49785">
    <property type="entry name" value="Galactose-binding domain-like"/>
    <property type="match status" value="1"/>
</dbReference>
<dbReference type="GeneID" id="111107550"/>
<dbReference type="GO" id="GO:0004725">
    <property type="term" value="F:protein tyrosine phosphatase activity"/>
    <property type="evidence" value="ECO:0007669"/>
    <property type="project" value="UniProtKB-EC"/>
</dbReference>
<feature type="domain" description="Tyrosine specific protein phosphatases" evidence="8">
    <location>
        <begin position="656"/>
        <end position="727"/>
    </location>
</feature>
<dbReference type="PROSITE" id="PS50056">
    <property type="entry name" value="TYR_PHOSPHATASE_2"/>
    <property type="match status" value="1"/>
</dbReference>
<dbReference type="RefSeq" id="XP_022298517.1">
    <property type="nucleotide sequence ID" value="XM_022442809.1"/>
</dbReference>
<feature type="domain" description="Tyrosine-protein phosphatase" evidence="7">
    <location>
        <begin position="482"/>
        <end position="736"/>
    </location>
</feature>
<protein>
    <recommendedName>
        <fullName evidence="2">protein-tyrosine-phosphatase</fullName>
        <ecNumber evidence="2">3.1.3.48</ecNumber>
    </recommendedName>
</protein>
<keyword evidence="3" id="KW-0378">Hydrolase</keyword>
<evidence type="ECO:0000259" key="8">
    <source>
        <dbReference type="PROSITE" id="PS50056"/>
    </source>
</evidence>
<dbReference type="InterPro" id="IPR000242">
    <property type="entry name" value="PTP_cat"/>
</dbReference>
<dbReference type="CDD" id="cd00047">
    <property type="entry name" value="PTPc"/>
    <property type="match status" value="1"/>
</dbReference>
<dbReference type="FunFam" id="3.90.190.10:FF:000102">
    <property type="entry name" value="Receptor-type tyrosine-protein phosphatase"/>
    <property type="match status" value="1"/>
</dbReference>
<dbReference type="SUPFAM" id="SSF52799">
    <property type="entry name" value="(Phosphotyrosine protein) phosphatases II"/>
    <property type="match status" value="1"/>
</dbReference>
<dbReference type="EC" id="3.1.3.48" evidence="2"/>
<name>A0A8B8B529_CRAVI</name>
<evidence type="ECO:0000256" key="2">
    <source>
        <dbReference type="ARBA" id="ARBA00013064"/>
    </source>
</evidence>
<dbReference type="InterPro" id="IPR000387">
    <property type="entry name" value="Tyr_Pase_dom"/>
</dbReference>
<dbReference type="PANTHER" id="PTHR19134">
    <property type="entry name" value="RECEPTOR-TYPE TYROSINE-PROTEIN PHOSPHATASE"/>
    <property type="match status" value="1"/>
</dbReference>
<dbReference type="PANTHER" id="PTHR19134:SF562">
    <property type="entry name" value="PROTEIN-TYROSINE-PHOSPHATASE"/>
    <property type="match status" value="1"/>
</dbReference>
<dbReference type="Gene3D" id="3.90.190.10">
    <property type="entry name" value="Protein tyrosine phosphatase superfamily"/>
    <property type="match status" value="1"/>
</dbReference>
<evidence type="ECO:0000259" key="7">
    <source>
        <dbReference type="PROSITE" id="PS50055"/>
    </source>
</evidence>
<organism evidence="9 10">
    <name type="scientific">Crassostrea virginica</name>
    <name type="common">Eastern oyster</name>
    <dbReference type="NCBI Taxonomy" id="6565"/>
    <lineage>
        <taxon>Eukaryota</taxon>
        <taxon>Metazoa</taxon>
        <taxon>Spiralia</taxon>
        <taxon>Lophotrochozoa</taxon>
        <taxon>Mollusca</taxon>
        <taxon>Bivalvia</taxon>
        <taxon>Autobranchia</taxon>
        <taxon>Pteriomorphia</taxon>
        <taxon>Ostreida</taxon>
        <taxon>Ostreoidea</taxon>
        <taxon>Ostreidae</taxon>
        <taxon>Crassostrea</taxon>
    </lineage>
</organism>
<dbReference type="SMART" id="SM00404">
    <property type="entry name" value="PTPc_motif"/>
    <property type="match status" value="1"/>
</dbReference>
<dbReference type="InterPro" id="IPR009030">
    <property type="entry name" value="Growth_fac_rcpt_cys_sf"/>
</dbReference>
<dbReference type="AlphaFoldDB" id="A0A8B8B529"/>
<keyword evidence="6" id="KW-1133">Transmembrane helix</keyword>